<protein>
    <submittedName>
        <fullName evidence="9">Aldo keto reductase</fullName>
        <ecNumber evidence="9">1.-.-.-</ecNumber>
    </submittedName>
    <submittedName>
        <fullName evidence="8">Glyoxal reductase</fullName>
    </submittedName>
</protein>
<name>A0A380CNV1_9STAP</name>
<dbReference type="PIRSF" id="PIRSF000097">
    <property type="entry name" value="AKR"/>
    <property type="match status" value="1"/>
</dbReference>
<organism evidence="9 10">
    <name type="scientific">Staphylococcus arlettae</name>
    <dbReference type="NCBI Taxonomy" id="29378"/>
    <lineage>
        <taxon>Bacteria</taxon>
        <taxon>Bacillati</taxon>
        <taxon>Bacillota</taxon>
        <taxon>Bacilli</taxon>
        <taxon>Bacillales</taxon>
        <taxon>Staphylococcaceae</taxon>
        <taxon>Staphylococcus</taxon>
    </lineage>
</organism>
<dbReference type="EMBL" id="BKAV01000004">
    <property type="protein sequence ID" value="GEP99663.1"/>
    <property type="molecule type" value="Genomic_DNA"/>
</dbReference>
<dbReference type="PRINTS" id="PR00069">
    <property type="entry name" value="ALDKETRDTASE"/>
</dbReference>
<sequence>MENDVYYLNNGYPMPKIGLGVYKITDNEMATAIESALEVGYRAFDTAYLYDNEVALGRVLKQSEIARDSLFITSKLWNDYQGFESTLKQFNQSLERLGTDYLDLYLIHWPCAEDDLFIESYKALEQLYEEGKVRAIGVCNFTKEHLEKLMDATDIVPAVNQVEVHPYFNQQQLQDFCDDNDIAVTAWMPLMRNRGLLDDPVIVEIAKRYNKTPAQVVLRWHLAHNRLIIPKSKTPERIEENFNIFDFNLEVTDIAEIDALNRNDRQGHDPDSVKIGTLR</sequence>
<reference evidence="9 10" key="1">
    <citation type="submission" date="2018-06" db="EMBL/GenBank/DDBJ databases">
        <authorList>
            <consortium name="Pathogen Informatics"/>
            <person name="Doyle S."/>
        </authorList>
    </citation>
    <scope>NUCLEOTIDE SEQUENCE [LARGE SCALE GENOMIC DNA]</scope>
    <source>
        <strain evidence="9 10">NCTC12413</strain>
    </source>
</reference>
<dbReference type="SUPFAM" id="SSF51430">
    <property type="entry name" value="NAD(P)-linked oxidoreductase"/>
    <property type="match status" value="1"/>
</dbReference>
<dbReference type="PROSITE" id="PS00062">
    <property type="entry name" value="ALDOKETO_REDUCTASE_2"/>
    <property type="match status" value="1"/>
</dbReference>
<feature type="binding site" evidence="5">
    <location>
        <position position="108"/>
    </location>
    <ligand>
        <name>substrate</name>
    </ligand>
</feature>
<keyword evidence="11" id="KW-1185">Reference proteome</keyword>
<dbReference type="Pfam" id="PF00248">
    <property type="entry name" value="Aldo_ket_red"/>
    <property type="match status" value="1"/>
</dbReference>
<dbReference type="InterPro" id="IPR018170">
    <property type="entry name" value="Aldo/ket_reductase_CS"/>
</dbReference>
<evidence type="ECO:0000313" key="8">
    <source>
        <dbReference type="EMBL" id="GEP99663.1"/>
    </source>
</evidence>
<dbReference type="EC" id="1.-.-.-" evidence="9"/>
<dbReference type="Proteomes" id="UP000254956">
    <property type="component" value="Unassembled WGS sequence"/>
</dbReference>
<dbReference type="FunFam" id="3.20.20.100:FF:000015">
    <property type="entry name" value="Oxidoreductase, aldo/keto reductase family"/>
    <property type="match status" value="1"/>
</dbReference>
<dbReference type="RefSeq" id="WP_002508911.1">
    <property type="nucleotide sequence ID" value="NZ_BKAV01000004.1"/>
</dbReference>
<dbReference type="InterPro" id="IPR020471">
    <property type="entry name" value="AKR"/>
</dbReference>
<evidence type="ECO:0000313" key="9">
    <source>
        <dbReference type="EMBL" id="SUJ23857.1"/>
    </source>
</evidence>
<keyword evidence="2" id="KW-0521">NADP</keyword>
<dbReference type="InterPro" id="IPR023210">
    <property type="entry name" value="NADP_OxRdtase_dom"/>
</dbReference>
<dbReference type="Proteomes" id="UP000321598">
    <property type="component" value="Unassembled WGS sequence"/>
</dbReference>
<dbReference type="CDD" id="cd19071">
    <property type="entry name" value="AKR_AKR1-5-like"/>
    <property type="match status" value="1"/>
</dbReference>
<evidence type="ECO:0000256" key="3">
    <source>
        <dbReference type="ARBA" id="ARBA00023002"/>
    </source>
</evidence>
<feature type="active site" description="Proton donor" evidence="4">
    <location>
        <position position="50"/>
    </location>
</feature>
<evidence type="ECO:0000256" key="2">
    <source>
        <dbReference type="ARBA" id="ARBA00022857"/>
    </source>
</evidence>
<feature type="site" description="Lowers pKa of active site Tyr" evidence="6">
    <location>
        <position position="75"/>
    </location>
</feature>
<evidence type="ECO:0000259" key="7">
    <source>
        <dbReference type="Pfam" id="PF00248"/>
    </source>
</evidence>
<dbReference type="AlphaFoldDB" id="A0A380CNV1"/>
<dbReference type="EMBL" id="UGZE01000001">
    <property type="protein sequence ID" value="SUJ23857.1"/>
    <property type="molecule type" value="Genomic_DNA"/>
</dbReference>
<comment type="similarity">
    <text evidence="1">Belongs to the aldo/keto reductase family.</text>
</comment>
<gene>
    <name evidence="9" type="ORF">NCTC12413_02168</name>
    <name evidence="8" type="ORF">SAR03_07010</name>
</gene>
<dbReference type="PROSITE" id="PS00798">
    <property type="entry name" value="ALDOKETO_REDUCTASE_1"/>
    <property type="match status" value="1"/>
</dbReference>
<dbReference type="STRING" id="1212545.SARL_00605"/>
<evidence type="ECO:0000256" key="5">
    <source>
        <dbReference type="PIRSR" id="PIRSR000097-2"/>
    </source>
</evidence>
<evidence type="ECO:0000313" key="11">
    <source>
        <dbReference type="Proteomes" id="UP000321598"/>
    </source>
</evidence>
<dbReference type="InterPro" id="IPR036812">
    <property type="entry name" value="NAD(P)_OxRdtase_dom_sf"/>
</dbReference>
<dbReference type="GO" id="GO:0016616">
    <property type="term" value="F:oxidoreductase activity, acting on the CH-OH group of donors, NAD or NADP as acceptor"/>
    <property type="evidence" value="ECO:0007669"/>
    <property type="project" value="UniProtKB-ARBA"/>
</dbReference>
<keyword evidence="3 9" id="KW-0560">Oxidoreductase</keyword>
<dbReference type="PANTHER" id="PTHR43827">
    <property type="entry name" value="2,5-DIKETO-D-GLUCONIC ACID REDUCTASE"/>
    <property type="match status" value="1"/>
</dbReference>
<dbReference type="PROSITE" id="PS00063">
    <property type="entry name" value="ALDOKETO_REDUCTASE_3"/>
    <property type="match status" value="1"/>
</dbReference>
<evidence type="ECO:0000313" key="10">
    <source>
        <dbReference type="Proteomes" id="UP000254956"/>
    </source>
</evidence>
<evidence type="ECO:0000256" key="4">
    <source>
        <dbReference type="PIRSR" id="PIRSR000097-1"/>
    </source>
</evidence>
<feature type="domain" description="NADP-dependent oxidoreductase" evidence="7">
    <location>
        <begin position="18"/>
        <end position="261"/>
    </location>
</feature>
<evidence type="ECO:0000256" key="1">
    <source>
        <dbReference type="ARBA" id="ARBA00007905"/>
    </source>
</evidence>
<dbReference type="Gene3D" id="3.20.20.100">
    <property type="entry name" value="NADP-dependent oxidoreductase domain"/>
    <property type="match status" value="1"/>
</dbReference>
<dbReference type="OrthoDB" id="9804790at2"/>
<evidence type="ECO:0000256" key="6">
    <source>
        <dbReference type="PIRSR" id="PIRSR000097-3"/>
    </source>
</evidence>
<proteinExistence type="inferred from homology"/>
<accession>A0A380CNV1</accession>
<reference evidence="8 11" key="2">
    <citation type="submission" date="2019-07" db="EMBL/GenBank/DDBJ databases">
        <title>Whole genome shotgun sequence of Staphylococcus arlettae NBRC 109765.</title>
        <authorList>
            <person name="Hosoyama A."/>
            <person name="Uohara A."/>
            <person name="Ohji S."/>
            <person name="Ichikawa N."/>
        </authorList>
    </citation>
    <scope>NUCLEOTIDE SEQUENCE [LARGE SCALE GENOMIC DNA]</scope>
    <source>
        <strain evidence="8 11">NBRC 109765</strain>
    </source>
</reference>
<dbReference type="PANTHER" id="PTHR43827:SF3">
    <property type="entry name" value="NADP-DEPENDENT OXIDOREDUCTASE DOMAIN-CONTAINING PROTEIN"/>
    <property type="match status" value="1"/>
</dbReference>